<dbReference type="InterPro" id="IPR003593">
    <property type="entry name" value="AAA+_ATPase"/>
</dbReference>
<evidence type="ECO:0000256" key="2">
    <source>
        <dbReference type="ARBA" id="ARBA00022490"/>
    </source>
</evidence>
<dbReference type="GO" id="GO:0005524">
    <property type="term" value="F:ATP binding"/>
    <property type="evidence" value="ECO:0007669"/>
    <property type="project" value="UniProtKB-KW"/>
</dbReference>
<dbReference type="Gene3D" id="3.40.50.300">
    <property type="entry name" value="P-loop containing nucleotide triphosphate hydrolases"/>
    <property type="match status" value="2"/>
</dbReference>
<evidence type="ECO:0000313" key="10">
    <source>
        <dbReference type="WBParaSite" id="ACOC_0000141901-mRNA-1"/>
    </source>
</evidence>
<evidence type="ECO:0000256" key="5">
    <source>
        <dbReference type="ARBA" id="ARBA00061477"/>
    </source>
</evidence>
<evidence type="ECO:0000256" key="1">
    <source>
        <dbReference type="ARBA" id="ARBA00004496"/>
    </source>
</evidence>
<keyword evidence="4 6" id="KW-0067">ATP-binding</keyword>
<dbReference type="InterPro" id="IPR050168">
    <property type="entry name" value="AAA_ATPase_domain"/>
</dbReference>
<dbReference type="Pfam" id="PF00004">
    <property type="entry name" value="AAA"/>
    <property type="match status" value="1"/>
</dbReference>
<dbReference type="InterPro" id="IPR041569">
    <property type="entry name" value="AAA_lid_3"/>
</dbReference>
<dbReference type="GO" id="GO:0016887">
    <property type="term" value="F:ATP hydrolysis activity"/>
    <property type="evidence" value="ECO:0007669"/>
    <property type="project" value="InterPro"/>
</dbReference>
<dbReference type="Gene3D" id="1.10.8.60">
    <property type="match status" value="1"/>
</dbReference>
<dbReference type="PANTHER" id="PTHR23077">
    <property type="entry name" value="AAA-FAMILY ATPASE"/>
    <property type="match status" value="1"/>
</dbReference>
<gene>
    <name evidence="8" type="ORF">ACOC_LOCUS1420</name>
</gene>
<evidence type="ECO:0000256" key="4">
    <source>
        <dbReference type="ARBA" id="ARBA00022840"/>
    </source>
</evidence>
<dbReference type="Proteomes" id="UP000267027">
    <property type="component" value="Unassembled WGS sequence"/>
</dbReference>
<dbReference type="OrthoDB" id="27435at2759"/>
<dbReference type="FunFam" id="3.40.50.300:FF:000567">
    <property type="entry name" value="ATPase, AAA family protein"/>
    <property type="match status" value="1"/>
</dbReference>
<dbReference type="WBParaSite" id="ACOC_0000141901-mRNA-1">
    <property type="protein sequence ID" value="ACOC_0000141901-mRNA-1"/>
    <property type="gene ID" value="ACOC_0000141901"/>
</dbReference>
<sequence length="649" mass="72306">MSSRKKATITTCEKCKCTTLVKDSKHHADLCSSVPDNWEMSLIKPRCLMKGFAVQLENLEEYLPPNAGGWLRRHSVLIHPQAMEILEVTARQPVRIVTPSYDCIGVIWPCKELGVLRLSLSEESPPREKLISVIPIWSPLHLQRISVSLETIPHRVNDSLKDYIQMYLTNAYVQPGLVIPISYYGKVIRVIPEVPLDISVKNMSLEDGELESEPVVFLAADCTVSISISSSESTLLKDHISALLSIGGMHTAKKTLLDFVLTPFLNEGTCCSLLLWGLPGSGKTLLLSTVAKILGGSAYYFQIEIDVPMEKERLEILRSLTEAFSDDILVEMSKRTHGFTGGDLKSLIIVSHFIEAHNDTERLELARRRVRPTGIRQFILEVPHVSWEDIGGCEELKLEIQQAVTWPQQHRESFERLGIDPPSGILLYGPPGCSKTLVARALASESRMNFLAVKGPELFSKWVGESEKAIRDLFSRARQVAPAIIFFDEIDAVGSSRGSEKSSGVSDRVLAQLLTELDGLEKHSDILLLAATNRPDQLDSALLRPGRLDRAIYVGLPCPATRRAIIKMRTKRMLLAGDDIVERLVDRTGGYSGAEIVAVCRHAALLAMRENIATTAVQWSHFDETLTSIVPRTDKKMLEIYERFKRGVV</sequence>
<dbReference type="InterPro" id="IPR003960">
    <property type="entry name" value="ATPase_AAA_CS"/>
</dbReference>
<reference evidence="10" key="1">
    <citation type="submission" date="2017-02" db="UniProtKB">
        <authorList>
            <consortium name="WormBaseParasite"/>
        </authorList>
    </citation>
    <scope>IDENTIFICATION</scope>
</reference>
<reference evidence="8 9" key="2">
    <citation type="submission" date="2018-11" db="EMBL/GenBank/DDBJ databases">
        <authorList>
            <consortium name="Pathogen Informatics"/>
        </authorList>
    </citation>
    <scope>NUCLEOTIDE SEQUENCE [LARGE SCALE GENOMIC DNA]</scope>
    <source>
        <strain evidence="8 9">Costa Rica</strain>
    </source>
</reference>
<dbReference type="GO" id="GO:0005737">
    <property type="term" value="C:cytoplasm"/>
    <property type="evidence" value="ECO:0007669"/>
    <property type="project" value="UniProtKB-SubCell"/>
</dbReference>
<name>A0A0R3PCA2_ANGCS</name>
<dbReference type="PROSITE" id="PS00674">
    <property type="entry name" value="AAA"/>
    <property type="match status" value="1"/>
</dbReference>
<dbReference type="PANTHER" id="PTHR23077:SF27">
    <property type="entry name" value="ATPASE FAMILY GENE 2 PROTEIN HOMOLOG A"/>
    <property type="match status" value="1"/>
</dbReference>
<organism evidence="10">
    <name type="scientific">Angiostrongylus costaricensis</name>
    <name type="common">Nematode worm</name>
    <dbReference type="NCBI Taxonomy" id="334426"/>
    <lineage>
        <taxon>Eukaryota</taxon>
        <taxon>Metazoa</taxon>
        <taxon>Ecdysozoa</taxon>
        <taxon>Nematoda</taxon>
        <taxon>Chromadorea</taxon>
        <taxon>Rhabditida</taxon>
        <taxon>Rhabditina</taxon>
        <taxon>Rhabditomorpha</taxon>
        <taxon>Strongyloidea</taxon>
        <taxon>Metastrongylidae</taxon>
        <taxon>Angiostrongylus</taxon>
    </lineage>
</organism>
<protein>
    <submittedName>
        <fullName evidence="10">AAA domain-containing protein</fullName>
    </submittedName>
</protein>
<evidence type="ECO:0000313" key="9">
    <source>
        <dbReference type="Proteomes" id="UP000267027"/>
    </source>
</evidence>
<accession>A0A0R3PCA2</accession>
<dbReference type="SMART" id="SM00382">
    <property type="entry name" value="AAA"/>
    <property type="match status" value="2"/>
</dbReference>
<feature type="domain" description="AAA+ ATPase" evidence="7">
    <location>
        <begin position="421"/>
        <end position="558"/>
    </location>
</feature>
<comment type="similarity">
    <text evidence="5">Belongs to the AAA ATPase family. AFG2 subfamily.</text>
</comment>
<evidence type="ECO:0000313" key="8">
    <source>
        <dbReference type="EMBL" id="VDM53005.1"/>
    </source>
</evidence>
<dbReference type="SUPFAM" id="SSF52540">
    <property type="entry name" value="P-loop containing nucleoside triphosphate hydrolases"/>
    <property type="match status" value="2"/>
</dbReference>
<dbReference type="CDD" id="cd19511">
    <property type="entry name" value="RecA-like_CDC48_r2-like"/>
    <property type="match status" value="1"/>
</dbReference>
<dbReference type="InterPro" id="IPR003959">
    <property type="entry name" value="ATPase_AAA_core"/>
</dbReference>
<proteinExistence type="inferred from homology"/>
<evidence type="ECO:0000256" key="3">
    <source>
        <dbReference type="ARBA" id="ARBA00022741"/>
    </source>
</evidence>
<dbReference type="AlphaFoldDB" id="A0A0R3PCA2"/>
<keyword evidence="9" id="KW-1185">Reference proteome</keyword>
<keyword evidence="3 6" id="KW-0547">Nucleotide-binding</keyword>
<evidence type="ECO:0000259" key="7">
    <source>
        <dbReference type="SMART" id="SM00382"/>
    </source>
</evidence>
<feature type="domain" description="AAA+ ATPase" evidence="7">
    <location>
        <begin position="269"/>
        <end position="384"/>
    </location>
</feature>
<dbReference type="OMA" id="RTHAFTA"/>
<dbReference type="STRING" id="334426.A0A0R3PCA2"/>
<dbReference type="InterPro" id="IPR027417">
    <property type="entry name" value="P-loop_NTPase"/>
</dbReference>
<evidence type="ECO:0000256" key="6">
    <source>
        <dbReference type="RuleBase" id="RU003651"/>
    </source>
</evidence>
<dbReference type="EMBL" id="UYYA01000211">
    <property type="protein sequence ID" value="VDM53005.1"/>
    <property type="molecule type" value="Genomic_DNA"/>
</dbReference>
<dbReference type="Pfam" id="PF17862">
    <property type="entry name" value="AAA_lid_3"/>
    <property type="match status" value="1"/>
</dbReference>
<keyword evidence="2" id="KW-0963">Cytoplasm</keyword>
<comment type="subcellular location">
    <subcellularLocation>
        <location evidence="1">Cytoplasm</location>
    </subcellularLocation>
</comment>